<dbReference type="GO" id="GO:0016020">
    <property type="term" value="C:membrane"/>
    <property type="evidence" value="ECO:0007669"/>
    <property type="project" value="UniProtKB-SubCell"/>
</dbReference>
<evidence type="ECO:0000256" key="1">
    <source>
        <dbReference type="ARBA" id="ARBA00001947"/>
    </source>
</evidence>
<proteinExistence type="inferred from homology"/>
<evidence type="ECO:0000259" key="10">
    <source>
        <dbReference type="Pfam" id="PF02163"/>
    </source>
</evidence>
<protein>
    <submittedName>
        <fullName evidence="11">Peptidase M50</fullName>
    </submittedName>
</protein>
<organism evidence="11 12">
    <name type="scientific">Achromobacter pulmonis</name>
    <dbReference type="NCBI Taxonomy" id="1389932"/>
    <lineage>
        <taxon>Bacteria</taxon>
        <taxon>Pseudomonadati</taxon>
        <taxon>Pseudomonadota</taxon>
        <taxon>Betaproteobacteria</taxon>
        <taxon>Burkholderiales</taxon>
        <taxon>Alcaligenaceae</taxon>
        <taxon>Achromobacter</taxon>
    </lineage>
</organism>
<keyword evidence="5 9" id="KW-0812">Transmembrane</keyword>
<evidence type="ECO:0000256" key="9">
    <source>
        <dbReference type="SAM" id="Phobius"/>
    </source>
</evidence>
<comment type="cofactor">
    <cofactor evidence="1">
        <name>Zn(2+)</name>
        <dbReference type="ChEBI" id="CHEBI:29105"/>
    </cofactor>
</comment>
<feature type="transmembrane region" description="Helical" evidence="9">
    <location>
        <begin position="415"/>
        <end position="433"/>
    </location>
</feature>
<dbReference type="Proteomes" id="UP000235994">
    <property type="component" value="Unassembled WGS sequence"/>
</dbReference>
<evidence type="ECO:0000313" key="11">
    <source>
        <dbReference type="EMBL" id="PND35181.1"/>
    </source>
</evidence>
<feature type="transmembrane region" description="Helical" evidence="9">
    <location>
        <begin position="146"/>
        <end position="165"/>
    </location>
</feature>
<evidence type="ECO:0000313" key="12">
    <source>
        <dbReference type="Proteomes" id="UP000235994"/>
    </source>
</evidence>
<keyword evidence="12" id="KW-1185">Reference proteome</keyword>
<evidence type="ECO:0000256" key="8">
    <source>
        <dbReference type="ARBA" id="ARBA00023136"/>
    </source>
</evidence>
<evidence type="ECO:0000256" key="6">
    <source>
        <dbReference type="ARBA" id="ARBA00022989"/>
    </source>
</evidence>
<feature type="transmembrane region" description="Helical" evidence="9">
    <location>
        <begin position="351"/>
        <end position="370"/>
    </location>
</feature>
<dbReference type="GO" id="GO:0030313">
    <property type="term" value="C:cell envelope"/>
    <property type="evidence" value="ECO:0007669"/>
    <property type="project" value="UniProtKB-SubCell"/>
</dbReference>
<feature type="transmembrane region" description="Helical" evidence="9">
    <location>
        <begin position="376"/>
        <end position="395"/>
    </location>
</feature>
<evidence type="ECO:0000256" key="7">
    <source>
        <dbReference type="ARBA" id="ARBA00023054"/>
    </source>
</evidence>
<dbReference type="AlphaFoldDB" id="A0A2N8KP00"/>
<keyword evidence="8 9" id="KW-0472">Membrane</keyword>
<keyword evidence="6 9" id="KW-1133">Transmembrane helix</keyword>
<evidence type="ECO:0000256" key="3">
    <source>
        <dbReference type="ARBA" id="ARBA00004196"/>
    </source>
</evidence>
<comment type="similarity">
    <text evidence="4">Belongs to the peptidase M50B family.</text>
</comment>
<dbReference type="RefSeq" id="WP_102771126.1">
    <property type="nucleotide sequence ID" value="NZ_POQS01000001.1"/>
</dbReference>
<feature type="domain" description="Peptidase M50" evidence="10">
    <location>
        <begin position="189"/>
        <end position="285"/>
    </location>
</feature>
<dbReference type="PANTHER" id="PTHR32347:SF23">
    <property type="entry name" value="BLL5650 PROTEIN"/>
    <property type="match status" value="1"/>
</dbReference>
<sequence>MMPSSVMEPLPRLREDLRLFAAGPHPDGSPAWVIEDPVRNRHFRIGWLEFEFLSRWRMMPQDMLADIGQRTALRPEAGQLRQFADFLRANDLLRPAPSQSQAMAQAQPRRPWSRPQWWLHNYLFFRIPLIHPTYRLGRLYRVLRFLFHPATPWIIVALSLAGIALTLRQWDTFQHTLFESVSWQGALGFALALLTAKTLHEVGHALMATHFGVRVGHMGVAFLVMWPMLYTDTSESWRLASSRKRLLIAAAGICTELAIAGLATLAWALLPPGILRQACFYLATTSWVLSLLLNASPFMRFDGYFILSDLLDMPNLHERAGALARTALRRGLLGWREPWPEPFAAPLRRRLIAFAWVTWIYRLTVYLGIAVAVYHFFFKALGVFLFLVEVGFFIVRPCWREMRTWSQRRRETRGWRLGLLWLAPLLLLAWLAVPAPTSVRAPALARPAQQWAAYAPTAARVELRAEPGRVAAGAVLVRLDNPELASQAEAAQAAIRGGSARLAGLLDQSGGLDQQAATIESLALSRANAESVAAEKSRLTLRAPFDGVWLDVAPEVRAGTWVGPRLALGRLVNPDDWIVEAYVAEDDIHALRPGDAGCFYFESTPGRQCGRIDAIAPARLAQLPAPMLATVHDGPIPAFQKHDALIPEYALYAVRVSLDQPLALLREQRGKAYFTGAPRSRLLAGWRYLASLAIRESGF</sequence>
<accession>A0A2N8KP00</accession>
<feature type="transmembrane region" description="Helical" evidence="9">
    <location>
        <begin position="274"/>
        <end position="293"/>
    </location>
</feature>
<name>A0A2N8KP00_9BURK</name>
<comment type="caution">
    <text evidence="11">The sequence shown here is derived from an EMBL/GenBank/DDBJ whole genome shotgun (WGS) entry which is preliminary data.</text>
</comment>
<reference evidence="11 12" key="1">
    <citation type="submission" date="2018-01" db="EMBL/GenBank/DDBJ databases">
        <title>The draft genome of an aniline degradation strain ANB-1.</title>
        <authorList>
            <person name="Zhang L."/>
            <person name="Jiang J."/>
        </authorList>
    </citation>
    <scope>NUCLEOTIDE SEQUENCE [LARGE SCALE GENOMIC DNA]</scope>
    <source>
        <strain evidence="11 12">ANB-1</strain>
    </source>
</reference>
<dbReference type="PANTHER" id="PTHR32347">
    <property type="entry name" value="EFFLUX SYSTEM COMPONENT YKNX-RELATED"/>
    <property type="match status" value="1"/>
</dbReference>
<feature type="transmembrane region" description="Helical" evidence="9">
    <location>
        <begin position="246"/>
        <end position="268"/>
    </location>
</feature>
<evidence type="ECO:0000256" key="2">
    <source>
        <dbReference type="ARBA" id="ARBA00004141"/>
    </source>
</evidence>
<evidence type="ECO:0000256" key="4">
    <source>
        <dbReference type="ARBA" id="ARBA00007931"/>
    </source>
</evidence>
<dbReference type="InterPro" id="IPR050465">
    <property type="entry name" value="UPF0194_transport"/>
</dbReference>
<evidence type="ECO:0000256" key="5">
    <source>
        <dbReference type="ARBA" id="ARBA00022692"/>
    </source>
</evidence>
<keyword evidence="7" id="KW-0175">Coiled coil</keyword>
<dbReference type="EMBL" id="POQS01000001">
    <property type="protein sequence ID" value="PND35181.1"/>
    <property type="molecule type" value="Genomic_DNA"/>
</dbReference>
<dbReference type="Pfam" id="PF02163">
    <property type="entry name" value="Peptidase_M50"/>
    <property type="match status" value="1"/>
</dbReference>
<dbReference type="GO" id="GO:0006508">
    <property type="term" value="P:proteolysis"/>
    <property type="evidence" value="ECO:0007669"/>
    <property type="project" value="InterPro"/>
</dbReference>
<gene>
    <name evidence="11" type="ORF">C1I89_01950</name>
</gene>
<comment type="subcellular location">
    <subcellularLocation>
        <location evidence="3">Cell envelope</location>
    </subcellularLocation>
    <subcellularLocation>
        <location evidence="2">Membrane</location>
        <topology evidence="2">Multi-pass membrane protein</topology>
    </subcellularLocation>
</comment>
<dbReference type="InterPro" id="IPR008915">
    <property type="entry name" value="Peptidase_M50"/>
</dbReference>